<evidence type="ECO:0000256" key="1">
    <source>
        <dbReference type="PROSITE-ProRule" id="PRU00339"/>
    </source>
</evidence>
<feature type="repeat" description="TPR" evidence="1">
    <location>
        <begin position="534"/>
        <end position="567"/>
    </location>
</feature>
<name>A0A835GJK6_SPOEX</name>
<dbReference type="Gene3D" id="1.25.40.10">
    <property type="entry name" value="Tetratricopeptide repeat domain"/>
    <property type="match status" value="6"/>
</dbReference>
<feature type="repeat" description="TPR" evidence="1">
    <location>
        <begin position="337"/>
        <end position="370"/>
    </location>
</feature>
<keyword evidence="1" id="KW-0802">TPR repeat</keyword>
<feature type="repeat" description="TPR" evidence="1">
    <location>
        <begin position="414"/>
        <end position="447"/>
    </location>
</feature>
<dbReference type="Pfam" id="PF13176">
    <property type="entry name" value="TPR_7"/>
    <property type="match status" value="1"/>
</dbReference>
<evidence type="ECO:0000259" key="4">
    <source>
        <dbReference type="Pfam" id="PF12770"/>
    </source>
</evidence>
<proteinExistence type="predicted"/>
<dbReference type="SMART" id="SM00028">
    <property type="entry name" value="TPR"/>
    <property type="match status" value="21"/>
</dbReference>
<dbReference type="InterPro" id="IPR019734">
    <property type="entry name" value="TPR_rpt"/>
</dbReference>
<feature type="repeat" description="TPR" evidence="1">
    <location>
        <begin position="830"/>
        <end position="863"/>
    </location>
</feature>
<feature type="domain" description="TTC28 C-terminal" evidence="5">
    <location>
        <begin position="1811"/>
        <end position="1892"/>
    </location>
</feature>
<dbReference type="Pfam" id="PF13424">
    <property type="entry name" value="TPR_12"/>
    <property type="match status" value="4"/>
</dbReference>
<dbReference type="InterPro" id="IPR058900">
    <property type="entry name" value="TTC28_C"/>
</dbReference>
<feature type="region of interest" description="Disordered" evidence="2">
    <location>
        <begin position="1545"/>
        <end position="1571"/>
    </location>
</feature>
<sequence>MMALFLLLIMVLARSHSQFTYFPSSHHTYPKTGISALCCAWTNEYFKPSFNSATIASHYLLRPGGANWLCFAWGGVTGALLWRRCEHLNAACQAGDFATAVALYTDALTLDPANHILYSNRSAARLKQGQFAAALQDATRARELCPNWPKAYYRQGVALQCLGRHGEALAAFSSGLGVEPSSRQLLAALVEASLKSPLRTTLEPTFRQLEAMKLDQSPFVLISVVGQELLAAGQYQAAVTVLEAALRIGSCSLKLRGSVFSALSSAHWALSQLDAAINYMQQDLAVAKSLGDTAGECRAHGNLGAAYFSQGSYKDALTAHRYQLVLAMKCKDTQAAAAALTSLGHVYTAIGDYPNALASHKQCVQLVKQMGDRLQEAREIGNVGAVYLAMGEFDSAVDCPYAAFETGKKTWRSARAYSNLGSSYHYRRNFSQAIAYHENVLRIAQNLGDRAIEARAYAGLGHAARCAGDYAQAKKWHERQLDVALAARDKVGEGRACSNLGIVYQLLGEHDAALKLHQAHLSIARQLQDKAGMGRAYGNIGNAYSAAGFYEQAIKYHKQELTISKEVHDRSSEASTHGNLAVAYQALGAHDMALFHYRAHLGIARELKDAAGEACALLNLGNCLSSRGEFAQAVPYYEQHLMLSQELGDVTAEAKACHFLDTPIIALEIIGRLSGEKNKSSSQSMIAFLWTFIKYYDQDLSLAKDLQDKMNMGRAYCNLGLAHFSSGALGNIGDVLIKMGDVEEAARDRSLEAAACGALGLARRLQRRLDAALGHHTQELTLRQEAGDAAGEARAHSHLGAVHMALGHYSHAARNNWKEPKNFQDCALEAQAYGNLGIAKLNMGHYEDAIGYLEQQLAILERVNTPTCQLDKARALGSLGDCYDALGDPDEAAKYHEQHLAAALKLDNKREQERAYRGLGLSHKSVGNLQQALVCLEKRLVVSHELGVPEAKAQAYGELGALHIALNNLEQAVLCLDHQKNIAKELNNQIMEAEACHSLGVAQHALGDHAAAVRHHRAELELAHRLGLTHLQARACGGLGAAHASMGAHAEAARWHESRLRHATAAGDTRGRAQALADLGRAHLAMGACGSAVSYLRQALAATEGLADADEEARVRHRRARGSQGAVARLALALLDAAERRHLRLAAAHAATLHALQRVLVELGRHPEALVVAERGRCRALDTVAEKPSGTLNQANLELHAQQRNAEESGKERSEPWSPTTVEQVLEVVNKQKAPVLYYSLAAGRLYAWLLQPHKGILRFHQVSLLEEAEDNDNSLPDISPDDLQPNNVSGLGKLEQYISEWSAWLKANAESRAEAEDQWDPDDRPNTGLARMGPPCLSALYQMLLAPFEDLLPASCNNNHASHGRRGCGGRRELIVVVEGALYACPWGALRSAPTPGTPGLSVAADGEPLCERYALLAAPALRPLRHHRHMRAKPHHDHAGASAGAGSAQEAGMRCLVVGAPRVGAARWASQHAQLKEAELVADMLRVTPLTDYQASKEAVLTQLTQAECIHFATHICWKTPAIVLSPGEVVDSQAKRLLNTSVGSGAADTSTENEEENSELPQSNEELPPASEFMLTASEIMNLKITARLVVISCAPSSAALQGPSSENGDVRLAGDGVSRLCRALLAAGAHAVLLALWPAPQDTATKILYRALYSALLQGSRVAKALGDAMQTVRHTKHFAHPAHWAGLVLVGANVRLSNKVALMGQALCELLAAPDKCRDALRVCLHLVEKSLQRIVRGQKNAMYTTQKSIENKAGSINGWRELLMSVGFRFEPAANGIPSSVFFPQSDPEERLTQCSASLQALLGLTSTTLQALSKLISNGDVADDIIGVIRSVISQFSVKNSDTDIIEVAVNVRLWRVNGCHELLASLGFDLAEVGQDEVTLRTGKGS</sequence>
<accession>A0A835GJK6</accession>
<evidence type="ECO:0000256" key="2">
    <source>
        <dbReference type="SAM" id="MobiDB-lite"/>
    </source>
</evidence>
<feature type="chain" id="PRO_5032707129" description="Tetratricopeptide repeat protein 28" evidence="3">
    <location>
        <begin position="18"/>
        <end position="1894"/>
    </location>
</feature>
<evidence type="ECO:0000313" key="6">
    <source>
        <dbReference type="EMBL" id="KAF9417328.1"/>
    </source>
</evidence>
<dbReference type="PROSITE" id="PS50005">
    <property type="entry name" value="TPR"/>
    <property type="match status" value="6"/>
</dbReference>
<keyword evidence="3" id="KW-0732">Signal</keyword>
<keyword evidence="7" id="KW-1185">Reference proteome</keyword>
<protein>
    <recommendedName>
        <fullName evidence="8">Tetratricopeptide repeat protein 28</fullName>
    </recommendedName>
</protein>
<evidence type="ECO:0000256" key="3">
    <source>
        <dbReference type="SAM" id="SignalP"/>
    </source>
</evidence>
<feature type="repeat" description="TPR" evidence="1">
    <location>
        <begin position="149"/>
        <end position="182"/>
    </location>
</feature>
<dbReference type="Pfam" id="PF26117">
    <property type="entry name" value="TTC28_C"/>
    <property type="match status" value="1"/>
</dbReference>
<dbReference type="SUPFAM" id="SSF48452">
    <property type="entry name" value="TPR-like"/>
    <property type="match status" value="6"/>
</dbReference>
<evidence type="ECO:0000259" key="5">
    <source>
        <dbReference type="Pfam" id="PF26117"/>
    </source>
</evidence>
<dbReference type="PANTHER" id="PTHR10098">
    <property type="entry name" value="RAPSYN-RELATED"/>
    <property type="match status" value="1"/>
</dbReference>
<feature type="domain" description="CHAT" evidence="4">
    <location>
        <begin position="1336"/>
        <end position="1697"/>
    </location>
</feature>
<feature type="signal peptide" evidence="3">
    <location>
        <begin position="1"/>
        <end position="17"/>
    </location>
</feature>
<evidence type="ECO:0008006" key="8">
    <source>
        <dbReference type="Google" id="ProtNLM"/>
    </source>
</evidence>
<dbReference type="PANTHER" id="PTHR10098:SF108">
    <property type="entry name" value="TETRATRICOPEPTIDE REPEAT PROTEIN 28"/>
    <property type="match status" value="1"/>
</dbReference>
<feature type="repeat" description="TPR" evidence="1">
    <location>
        <begin position="614"/>
        <end position="647"/>
    </location>
</feature>
<gene>
    <name evidence="6" type="ORF">HW555_005544</name>
</gene>
<evidence type="ECO:0000313" key="7">
    <source>
        <dbReference type="Proteomes" id="UP000648187"/>
    </source>
</evidence>
<reference evidence="6" key="1">
    <citation type="submission" date="2020-08" db="EMBL/GenBank/DDBJ databases">
        <title>Spodoptera exigua strain:BAW_Kor-Di-RS1 Genome sequencing and assembly.</title>
        <authorList>
            <person name="Kim J."/>
            <person name="Nam H.Y."/>
            <person name="Kwon M."/>
            <person name="Choi J.H."/>
            <person name="Cho S.R."/>
            <person name="Kim G.-H."/>
        </authorList>
    </citation>
    <scope>NUCLEOTIDE SEQUENCE</scope>
    <source>
        <strain evidence="6">BAW_Kor-Di-RS1</strain>
        <tissue evidence="6">Whole-body</tissue>
    </source>
</reference>
<dbReference type="Pfam" id="PF12770">
    <property type="entry name" value="CHAT"/>
    <property type="match status" value="1"/>
</dbReference>
<organism evidence="6 7">
    <name type="scientific">Spodoptera exigua</name>
    <name type="common">Beet armyworm</name>
    <name type="synonym">Noctua fulgens</name>
    <dbReference type="NCBI Taxonomy" id="7107"/>
    <lineage>
        <taxon>Eukaryota</taxon>
        <taxon>Metazoa</taxon>
        <taxon>Ecdysozoa</taxon>
        <taxon>Arthropoda</taxon>
        <taxon>Hexapoda</taxon>
        <taxon>Insecta</taxon>
        <taxon>Pterygota</taxon>
        <taxon>Neoptera</taxon>
        <taxon>Endopterygota</taxon>
        <taxon>Lepidoptera</taxon>
        <taxon>Glossata</taxon>
        <taxon>Ditrysia</taxon>
        <taxon>Noctuoidea</taxon>
        <taxon>Noctuidae</taxon>
        <taxon>Amphipyrinae</taxon>
        <taxon>Spodoptera</taxon>
    </lineage>
</organism>
<dbReference type="InterPro" id="IPR024983">
    <property type="entry name" value="CHAT_dom"/>
</dbReference>
<dbReference type="EMBL" id="JACKWZ010000073">
    <property type="protein sequence ID" value="KAF9417328.1"/>
    <property type="molecule type" value="Genomic_DNA"/>
</dbReference>
<dbReference type="FunFam" id="1.25.40.10:FF:000040">
    <property type="entry name" value="Tetratricopeptide repeat domain 28"/>
    <property type="match status" value="1"/>
</dbReference>
<comment type="caution">
    <text evidence="6">The sequence shown here is derived from an EMBL/GenBank/DDBJ whole genome shotgun (WGS) entry which is preliminary data.</text>
</comment>
<dbReference type="InterPro" id="IPR011990">
    <property type="entry name" value="TPR-like_helical_dom_sf"/>
</dbReference>
<dbReference type="Proteomes" id="UP000648187">
    <property type="component" value="Unassembled WGS sequence"/>
</dbReference>
<dbReference type="FunFam" id="1.25.40.10:FF:001539">
    <property type="entry name" value="AGAP002648-PA"/>
    <property type="match status" value="1"/>
</dbReference>